<feature type="compositionally biased region" description="Polar residues" evidence="1">
    <location>
        <begin position="1"/>
        <end position="12"/>
    </location>
</feature>
<accession>A0ABR0KZU1</accession>
<feature type="compositionally biased region" description="Low complexity" evidence="1">
    <location>
        <begin position="16"/>
        <end position="28"/>
    </location>
</feature>
<sequence>MFASRPTPNETGSIYPRSKSTSPTSTRSPRIELRGNWHEWCPPEILHRQHAENIRACETVLPARWQRLIDAYRPANPSPPPSFVESKNLAWFSLSPTAQDKAMAFSLGLFIYCVFEGLSNVRVNIANAYSHDPDIEFPNFRRTPAAVQTLIHQCTADAPEWPENAHVLSPPRAARVIRIRDRLYGARYQASGCTVDVVEDVLQTGLRWWATEMERAESFLDSEAWRSQDFGCERPSLRSVLSSLEEIEASLQGQS</sequence>
<keyword evidence="3" id="KW-1185">Reference proteome</keyword>
<evidence type="ECO:0000313" key="3">
    <source>
        <dbReference type="Proteomes" id="UP001308179"/>
    </source>
</evidence>
<name>A0ABR0KZU1_9PEZI</name>
<evidence type="ECO:0000313" key="2">
    <source>
        <dbReference type="EMBL" id="KAK5141241.1"/>
    </source>
</evidence>
<proteinExistence type="predicted"/>
<protein>
    <submittedName>
        <fullName evidence="2">Uncharacterized protein</fullName>
    </submittedName>
</protein>
<comment type="caution">
    <text evidence="2">The sequence shown here is derived from an EMBL/GenBank/DDBJ whole genome shotgun (WGS) entry which is preliminary data.</text>
</comment>
<reference evidence="2 3" key="1">
    <citation type="submission" date="2023-08" db="EMBL/GenBank/DDBJ databases">
        <title>Black Yeasts Isolated from many extreme environments.</title>
        <authorList>
            <person name="Coleine C."/>
            <person name="Stajich J.E."/>
            <person name="Selbmann L."/>
        </authorList>
    </citation>
    <scope>NUCLEOTIDE SEQUENCE [LARGE SCALE GENOMIC DNA]</scope>
    <source>
        <strain evidence="2 3">CCFEE 5386</strain>
    </source>
</reference>
<gene>
    <name evidence="2" type="ORF">LTR32_006151</name>
</gene>
<dbReference type="EMBL" id="JAVRRR010000621">
    <property type="protein sequence ID" value="KAK5141241.1"/>
    <property type="molecule type" value="Genomic_DNA"/>
</dbReference>
<evidence type="ECO:0000256" key="1">
    <source>
        <dbReference type="SAM" id="MobiDB-lite"/>
    </source>
</evidence>
<dbReference type="Proteomes" id="UP001308179">
    <property type="component" value="Unassembled WGS sequence"/>
</dbReference>
<organism evidence="2 3">
    <name type="scientific">Rachicladosporium monterosium</name>
    <dbReference type="NCBI Taxonomy" id="1507873"/>
    <lineage>
        <taxon>Eukaryota</taxon>
        <taxon>Fungi</taxon>
        <taxon>Dikarya</taxon>
        <taxon>Ascomycota</taxon>
        <taxon>Pezizomycotina</taxon>
        <taxon>Dothideomycetes</taxon>
        <taxon>Dothideomycetidae</taxon>
        <taxon>Cladosporiales</taxon>
        <taxon>Cladosporiaceae</taxon>
        <taxon>Rachicladosporium</taxon>
    </lineage>
</organism>
<feature type="region of interest" description="Disordered" evidence="1">
    <location>
        <begin position="1"/>
        <end position="29"/>
    </location>
</feature>